<dbReference type="EMBL" id="UIGB01000001">
    <property type="protein sequence ID" value="SUU83425.1"/>
    <property type="molecule type" value="Genomic_DNA"/>
</dbReference>
<dbReference type="PANTHER" id="PTHR42678:SF5">
    <property type="entry name" value="GLUTAMYL-TRNA(GLN) AMIDOTRANSFERASE SUBUNIT A"/>
    <property type="match status" value="1"/>
</dbReference>
<proteinExistence type="predicted"/>
<organism evidence="1 2">
    <name type="scientific">Afipia felis</name>
    <name type="common">Cat scratch disease bacillus</name>
    <dbReference type="NCBI Taxonomy" id="1035"/>
    <lineage>
        <taxon>Bacteria</taxon>
        <taxon>Pseudomonadati</taxon>
        <taxon>Pseudomonadota</taxon>
        <taxon>Alphaproteobacteria</taxon>
        <taxon>Hyphomicrobiales</taxon>
        <taxon>Nitrobacteraceae</taxon>
        <taxon>Afipia</taxon>
    </lineage>
</organism>
<protein>
    <submittedName>
        <fullName evidence="1">Amidase</fullName>
    </submittedName>
</protein>
<dbReference type="AlphaFoldDB" id="A0A380W5H0"/>
<dbReference type="Gene3D" id="3.90.1300.10">
    <property type="entry name" value="Amidase signature (AS) domain"/>
    <property type="match status" value="1"/>
</dbReference>
<gene>
    <name evidence="1" type="ORF">NCTC12722_00590</name>
</gene>
<accession>A0A380W5H0</accession>
<name>A0A380W5H0_AFIFE</name>
<reference evidence="1 2" key="1">
    <citation type="submission" date="2018-06" db="EMBL/GenBank/DDBJ databases">
        <authorList>
            <consortium name="Pathogen Informatics"/>
            <person name="Doyle S."/>
        </authorList>
    </citation>
    <scope>NUCLEOTIDE SEQUENCE [LARGE SCALE GENOMIC DNA]</scope>
    <source>
        <strain evidence="1 2">NCTC12722</strain>
    </source>
</reference>
<sequence>MIASGHYHKPLEDFLAAADAVETPENEPEYLARLARIEQLRERVLLLMTTHNLDAMAYPLQKRLVHKIGDPHQSERTGILAGVTGFPAVTVPAGFSASDTDAPLGVPVGLDILARPFDDARLIRIAYAFEQATKVRKPPSSTPPFRS</sequence>
<evidence type="ECO:0000313" key="2">
    <source>
        <dbReference type="Proteomes" id="UP000254343"/>
    </source>
</evidence>
<dbReference type="SUPFAM" id="SSF75304">
    <property type="entry name" value="Amidase signature (AS) enzymes"/>
    <property type="match status" value="1"/>
</dbReference>
<dbReference type="InterPro" id="IPR036928">
    <property type="entry name" value="AS_sf"/>
</dbReference>
<dbReference type="PANTHER" id="PTHR42678">
    <property type="entry name" value="AMIDASE"/>
    <property type="match status" value="1"/>
</dbReference>
<dbReference type="Proteomes" id="UP000254343">
    <property type="component" value="Unassembled WGS sequence"/>
</dbReference>
<evidence type="ECO:0000313" key="1">
    <source>
        <dbReference type="EMBL" id="SUU83425.1"/>
    </source>
</evidence>